<feature type="modified residue" description="4-aspartylphosphate" evidence="2">
    <location>
        <position position="61"/>
    </location>
</feature>
<feature type="domain" description="Response regulatory" evidence="3">
    <location>
        <begin position="12"/>
        <end position="126"/>
    </location>
</feature>
<dbReference type="InterPro" id="IPR049510">
    <property type="entry name" value="RssB-like_REC"/>
</dbReference>
<dbReference type="PROSITE" id="PS50110">
    <property type="entry name" value="RESPONSE_REGULATORY"/>
    <property type="match status" value="1"/>
</dbReference>
<dbReference type="Gene3D" id="3.60.40.10">
    <property type="entry name" value="PPM-type phosphatase domain"/>
    <property type="match status" value="1"/>
</dbReference>
<evidence type="ECO:0000259" key="3">
    <source>
        <dbReference type="PROSITE" id="PS50110"/>
    </source>
</evidence>
<dbReference type="SMART" id="SM00331">
    <property type="entry name" value="PP2C_SIG"/>
    <property type="match status" value="1"/>
</dbReference>
<keyword evidence="1" id="KW-0378">Hydrolase</keyword>
<dbReference type="SUPFAM" id="SSF81606">
    <property type="entry name" value="PP2C-like"/>
    <property type="match status" value="1"/>
</dbReference>
<reference evidence="4" key="1">
    <citation type="journal article" date="2014" name="Int. J. Syst. Evol. Microbiol.">
        <title>Complete genome sequence of Corynebacterium casei LMG S-19264T (=DSM 44701T), isolated from a smear-ripened cheese.</title>
        <authorList>
            <consortium name="US DOE Joint Genome Institute (JGI-PGF)"/>
            <person name="Walter F."/>
            <person name="Albersmeier A."/>
            <person name="Kalinowski J."/>
            <person name="Ruckert C."/>
        </authorList>
    </citation>
    <scope>NUCLEOTIDE SEQUENCE</scope>
    <source>
        <strain evidence="4">KCTC 22169</strain>
    </source>
</reference>
<dbReference type="Gene3D" id="3.40.50.2300">
    <property type="match status" value="1"/>
</dbReference>
<dbReference type="EMBL" id="BMXR01000004">
    <property type="protein sequence ID" value="GGX50913.1"/>
    <property type="molecule type" value="Genomic_DNA"/>
</dbReference>
<reference evidence="4" key="2">
    <citation type="submission" date="2020-09" db="EMBL/GenBank/DDBJ databases">
        <authorList>
            <person name="Sun Q."/>
            <person name="Kim S."/>
        </authorList>
    </citation>
    <scope>NUCLEOTIDE SEQUENCE</scope>
    <source>
        <strain evidence="4">KCTC 22169</strain>
    </source>
</reference>
<keyword evidence="5" id="KW-1185">Reference proteome</keyword>
<dbReference type="GO" id="GO:0000160">
    <property type="term" value="P:phosphorelay signal transduction system"/>
    <property type="evidence" value="ECO:0007669"/>
    <property type="project" value="InterPro"/>
</dbReference>
<dbReference type="SUPFAM" id="SSF52172">
    <property type="entry name" value="CheY-like"/>
    <property type="match status" value="1"/>
</dbReference>
<dbReference type="AlphaFoldDB" id="A0A918K5R5"/>
<dbReference type="PANTHER" id="PTHR43156">
    <property type="entry name" value="STAGE II SPORULATION PROTEIN E-RELATED"/>
    <property type="match status" value="1"/>
</dbReference>
<dbReference type="CDD" id="cd17555">
    <property type="entry name" value="REC_RssB-like"/>
    <property type="match status" value="1"/>
</dbReference>
<evidence type="ECO:0000313" key="4">
    <source>
        <dbReference type="EMBL" id="GGX50913.1"/>
    </source>
</evidence>
<dbReference type="InterPro" id="IPR036457">
    <property type="entry name" value="PPM-type-like_dom_sf"/>
</dbReference>
<dbReference type="InterPro" id="IPR001932">
    <property type="entry name" value="PPM-type_phosphatase-like_dom"/>
</dbReference>
<dbReference type="InterPro" id="IPR052016">
    <property type="entry name" value="Bact_Sigma-Reg"/>
</dbReference>
<organism evidence="4 5">
    <name type="scientific">Saccharospirillum salsuginis</name>
    <dbReference type="NCBI Taxonomy" id="418750"/>
    <lineage>
        <taxon>Bacteria</taxon>
        <taxon>Pseudomonadati</taxon>
        <taxon>Pseudomonadota</taxon>
        <taxon>Gammaproteobacteria</taxon>
        <taxon>Oceanospirillales</taxon>
        <taxon>Saccharospirillaceae</taxon>
        <taxon>Saccharospirillum</taxon>
    </lineage>
</organism>
<dbReference type="SMART" id="SM00448">
    <property type="entry name" value="REC"/>
    <property type="match status" value="1"/>
</dbReference>
<dbReference type="Proteomes" id="UP000626148">
    <property type="component" value="Unassembled WGS sequence"/>
</dbReference>
<sequence>MEVNQMLLTDSKLLVVDDEKAVRDSIVAYLEDSGYTVLEADNGQTALELFERESPDLVICDLRMPVMDGLQLLRRIMEVTDEVPVIVVSGAGVMTDVVEALRLGASDYLMKPVVDLGVLEHSVERSLERSLLIRENYRYRVELEARNQELQDHVDRLKLDLQAGRAVQQRLLPEFPLEHGGYQVNHRMVPSSYLSGDLVDYFQPVPGKLVFYVADVSGHGASSALITLLIKNQIDRYRDEIENDASDIVLIPAQVLRQINLELMKTHTGKHATMFYGVIDTEEGRLDYASAAHFPAPVICTRQVCRAIEPENLAVGLFDDAHYENRRLDLDGFERLSVMSDGFLELLDDSTLQEKEAHLLELGADPTHTMVDFLTQISESGKTQSAPDDITVLTVEKVN</sequence>
<dbReference type="Gene3D" id="1.20.5.390">
    <property type="entry name" value="L1 transposable element, trimerization domain"/>
    <property type="match status" value="1"/>
</dbReference>
<dbReference type="PANTHER" id="PTHR43156:SF2">
    <property type="entry name" value="STAGE II SPORULATION PROTEIN E"/>
    <property type="match status" value="1"/>
</dbReference>
<protein>
    <submittedName>
        <fullName evidence="4">Fused response regulator/phosphatase</fullName>
    </submittedName>
</protein>
<accession>A0A918K5R5</accession>
<keyword evidence="2" id="KW-0597">Phosphoprotein</keyword>
<dbReference type="Pfam" id="PF07228">
    <property type="entry name" value="SpoIIE"/>
    <property type="match status" value="1"/>
</dbReference>
<dbReference type="Pfam" id="PF00072">
    <property type="entry name" value="Response_reg"/>
    <property type="match status" value="1"/>
</dbReference>
<evidence type="ECO:0000256" key="2">
    <source>
        <dbReference type="PROSITE-ProRule" id="PRU00169"/>
    </source>
</evidence>
<dbReference type="GO" id="GO:0016791">
    <property type="term" value="F:phosphatase activity"/>
    <property type="evidence" value="ECO:0007669"/>
    <property type="project" value="TreeGrafter"/>
</dbReference>
<evidence type="ECO:0000256" key="1">
    <source>
        <dbReference type="ARBA" id="ARBA00022801"/>
    </source>
</evidence>
<comment type="caution">
    <text evidence="4">The sequence shown here is derived from an EMBL/GenBank/DDBJ whole genome shotgun (WGS) entry which is preliminary data.</text>
</comment>
<dbReference type="InterPro" id="IPR011006">
    <property type="entry name" value="CheY-like_superfamily"/>
</dbReference>
<dbReference type="FunFam" id="3.40.50.2300:FF:000301">
    <property type="entry name" value="Response regulator receiver"/>
    <property type="match status" value="1"/>
</dbReference>
<gene>
    <name evidence="4" type="ORF">GCM10007392_17650</name>
</gene>
<name>A0A918K5R5_9GAMM</name>
<proteinExistence type="predicted"/>
<dbReference type="InterPro" id="IPR001789">
    <property type="entry name" value="Sig_transdc_resp-reg_receiver"/>
</dbReference>
<evidence type="ECO:0000313" key="5">
    <source>
        <dbReference type="Proteomes" id="UP000626148"/>
    </source>
</evidence>